<reference evidence="16 17" key="1">
    <citation type="submission" date="2018-12" db="EMBL/GenBank/DDBJ databases">
        <authorList>
            <consortium name="Pathogen Informatics"/>
        </authorList>
    </citation>
    <scope>NUCLEOTIDE SEQUENCE [LARGE SCALE GENOMIC DNA]</scope>
    <source>
        <strain evidence="16 17">NCTC12967</strain>
    </source>
</reference>
<evidence type="ECO:0000256" key="4">
    <source>
        <dbReference type="ARBA" id="ARBA00012086"/>
    </source>
</evidence>
<evidence type="ECO:0000256" key="15">
    <source>
        <dbReference type="PIRSR" id="PIRSR001365-2"/>
    </source>
</evidence>
<evidence type="ECO:0000256" key="2">
    <source>
        <dbReference type="ARBA" id="ARBA00005120"/>
    </source>
</evidence>
<dbReference type="InterPro" id="IPR020625">
    <property type="entry name" value="Schiff_base-form_aldolases_AS"/>
</dbReference>
<dbReference type="PANTHER" id="PTHR12128">
    <property type="entry name" value="DIHYDRODIPICOLINATE SYNTHASE"/>
    <property type="match status" value="1"/>
</dbReference>
<evidence type="ECO:0000256" key="11">
    <source>
        <dbReference type="ARBA" id="ARBA00047836"/>
    </source>
</evidence>
<dbReference type="EMBL" id="LR134406">
    <property type="protein sequence ID" value="VEH69851.1"/>
    <property type="molecule type" value="Genomic_DNA"/>
</dbReference>
<dbReference type="GO" id="GO:0005829">
    <property type="term" value="C:cytosol"/>
    <property type="evidence" value="ECO:0007669"/>
    <property type="project" value="TreeGrafter"/>
</dbReference>
<keyword evidence="8 12" id="KW-0457">Lysine biosynthesis</keyword>
<organism evidence="16 17">
    <name type="scientific">Arachnia propionica</name>
    <dbReference type="NCBI Taxonomy" id="1750"/>
    <lineage>
        <taxon>Bacteria</taxon>
        <taxon>Bacillati</taxon>
        <taxon>Actinomycetota</taxon>
        <taxon>Actinomycetes</taxon>
        <taxon>Propionibacteriales</taxon>
        <taxon>Propionibacteriaceae</taxon>
        <taxon>Arachnia</taxon>
    </lineage>
</organism>
<comment type="subunit">
    <text evidence="12">Homotetramer; dimer of dimers.</text>
</comment>
<feature type="binding site" evidence="12 15">
    <location>
        <position position="54"/>
    </location>
    <ligand>
        <name>pyruvate</name>
        <dbReference type="ChEBI" id="CHEBI:15361"/>
    </ligand>
</feature>
<dbReference type="PIRSF" id="PIRSF001365">
    <property type="entry name" value="DHDPS"/>
    <property type="match status" value="1"/>
</dbReference>
<evidence type="ECO:0000256" key="3">
    <source>
        <dbReference type="ARBA" id="ARBA00007592"/>
    </source>
</evidence>
<sequence length="296" mass="31201">MPASPEQPIFGRLLTAMITPFGSDGRVNLAEAARLARHLVDGQGHDGLVINGTTGESPTTSDEEKQELLKAVVEAVGDRASVVAGVGTFDTRHTIELAGQAAEAGADGLLVVTPYYSRPPVDALEAHFLAVADATELPLMLYDIPHRTGIPIPEASLLRLADHPRIAAVKDAKADICSSSVVIANTTLTYYAGDDAYLLPLLAVGGAGVVGTSTHFSGLQVRALIDAFVAGNLEQARQLNAQLLPVFRGVFATQGTMMVKAALNRRGFDVGRCRPPMGTVAPEVLERFLGILDTQL</sequence>
<evidence type="ECO:0000256" key="9">
    <source>
        <dbReference type="ARBA" id="ARBA00023239"/>
    </source>
</evidence>
<dbReference type="InterPro" id="IPR005263">
    <property type="entry name" value="DapA"/>
</dbReference>
<dbReference type="GeneID" id="64406609"/>
<evidence type="ECO:0000313" key="16">
    <source>
        <dbReference type="EMBL" id="VEH69851.1"/>
    </source>
</evidence>
<dbReference type="EC" id="4.3.3.7" evidence="4 12"/>
<feature type="site" description="Part of a proton relay during catalysis" evidence="12">
    <location>
        <position position="53"/>
    </location>
</feature>
<dbReference type="SMART" id="SM01130">
    <property type="entry name" value="DHDPS"/>
    <property type="match status" value="1"/>
</dbReference>
<proteinExistence type="inferred from homology"/>
<dbReference type="GO" id="GO:0009089">
    <property type="term" value="P:lysine biosynthetic process via diaminopimelate"/>
    <property type="evidence" value="ECO:0007669"/>
    <property type="project" value="UniProtKB-UniRule"/>
</dbReference>
<dbReference type="PRINTS" id="PR00146">
    <property type="entry name" value="DHPICSNTHASE"/>
</dbReference>
<comment type="pathway">
    <text evidence="2 12">Amino-acid biosynthesis; L-lysine biosynthesis via DAP pathway; (S)-tetrahydrodipicolinate from L-aspartate: step 3/4.</text>
</comment>
<evidence type="ECO:0000256" key="7">
    <source>
        <dbReference type="ARBA" id="ARBA00022915"/>
    </source>
</evidence>
<accession>A0A3S4VIK5</accession>
<dbReference type="SUPFAM" id="SSF51569">
    <property type="entry name" value="Aldolase"/>
    <property type="match status" value="1"/>
</dbReference>
<feature type="site" description="Part of a proton relay during catalysis" evidence="12">
    <location>
        <position position="116"/>
    </location>
</feature>
<comment type="caution">
    <text evidence="12">Was originally thought to be a dihydrodipicolinate synthase (DHDPS), catalyzing the condensation of (S)-aspartate-beta-semialdehyde [(S)-ASA] and pyruvate to dihydrodipicolinate (DHDP). However, it was shown in E.coli that the product of the enzymatic reaction is not dihydrodipicolinate but in fact (4S)-4-hydroxy-2,3,4,5-tetrahydro-(2S)-dipicolinic acid (HTPA), and that the consecutive dehydration reaction leading to DHDP is not spontaneous but catalyzed by DapB.</text>
</comment>
<evidence type="ECO:0000256" key="14">
    <source>
        <dbReference type="PIRSR" id="PIRSR001365-1"/>
    </source>
</evidence>
<dbReference type="HAMAP" id="MF_00418">
    <property type="entry name" value="DapA"/>
    <property type="match status" value="1"/>
</dbReference>
<dbReference type="CDD" id="cd00950">
    <property type="entry name" value="DHDPS"/>
    <property type="match status" value="1"/>
</dbReference>
<name>A0A3S4VIK5_9ACTN</name>
<evidence type="ECO:0000256" key="13">
    <source>
        <dbReference type="PIRNR" id="PIRNR001365"/>
    </source>
</evidence>
<comment type="catalytic activity">
    <reaction evidence="11 12">
        <text>L-aspartate 4-semialdehyde + pyruvate = (2S,4S)-4-hydroxy-2,3,4,5-tetrahydrodipicolinate + H2O + H(+)</text>
        <dbReference type="Rhea" id="RHEA:34171"/>
        <dbReference type="ChEBI" id="CHEBI:15361"/>
        <dbReference type="ChEBI" id="CHEBI:15377"/>
        <dbReference type="ChEBI" id="CHEBI:15378"/>
        <dbReference type="ChEBI" id="CHEBI:67139"/>
        <dbReference type="ChEBI" id="CHEBI:537519"/>
        <dbReference type="EC" id="4.3.3.7"/>
    </reaction>
</comment>
<feature type="binding site" evidence="12 15">
    <location>
        <position position="210"/>
    </location>
    <ligand>
        <name>pyruvate</name>
        <dbReference type="ChEBI" id="CHEBI:15361"/>
    </ligand>
</feature>
<dbReference type="Gene3D" id="3.20.20.70">
    <property type="entry name" value="Aldolase class I"/>
    <property type="match status" value="1"/>
</dbReference>
<keyword evidence="17" id="KW-1185">Reference proteome</keyword>
<keyword evidence="9 12" id="KW-0456">Lyase</keyword>
<keyword evidence="6 12" id="KW-0028">Amino-acid biosynthesis</keyword>
<feature type="active site" description="Proton donor/acceptor" evidence="12 14">
    <location>
        <position position="142"/>
    </location>
</feature>
<evidence type="ECO:0000313" key="17">
    <source>
        <dbReference type="Proteomes" id="UP000273044"/>
    </source>
</evidence>
<dbReference type="GO" id="GO:0008840">
    <property type="term" value="F:4-hydroxy-tetrahydrodipicolinate synthase activity"/>
    <property type="evidence" value="ECO:0007669"/>
    <property type="project" value="UniProtKB-UniRule"/>
</dbReference>
<dbReference type="RefSeq" id="WP_061787111.1">
    <property type="nucleotide sequence ID" value="NZ_LR134406.1"/>
</dbReference>
<dbReference type="PROSITE" id="PS00666">
    <property type="entry name" value="DHDPS_2"/>
    <property type="match status" value="1"/>
</dbReference>
<dbReference type="InterPro" id="IPR013785">
    <property type="entry name" value="Aldolase_TIM"/>
</dbReference>
<dbReference type="AlphaFoldDB" id="A0A3S4VIK5"/>
<keyword evidence="10 12" id="KW-0704">Schiff base</keyword>
<protein>
    <recommendedName>
        <fullName evidence="4 12">4-hydroxy-tetrahydrodipicolinate synthase</fullName>
        <shortName evidence="12">HTPA synthase</shortName>
        <ecNumber evidence="4 12">4.3.3.7</ecNumber>
    </recommendedName>
</protein>
<evidence type="ECO:0000256" key="10">
    <source>
        <dbReference type="ARBA" id="ARBA00023270"/>
    </source>
</evidence>
<feature type="active site" description="Schiff-base intermediate with substrate" evidence="12 14">
    <location>
        <position position="170"/>
    </location>
</feature>
<dbReference type="NCBIfam" id="TIGR00674">
    <property type="entry name" value="dapA"/>
    <property type="match status" value="1"/>
</dbReference>
<dbReference type="InterPro" id="IPR020624">
    <property type="entry name" value="Schiff_base-form_aldolases_CS"/>
</dbReference>
<evidence type="ECO:0000256" key="6">
    <source>
        <dbReference type="ARBA" id="ARBA00022605"/>
    </source>
</evidence>
<dbReference type="PROSITE" id="PS00665">
    <property type="entry name" value="DHDPS_1"/>
    <property type="match status" value="1"/>
</dbReference>
<comment type="function">
    <text evidence="1 12">Catalyzes the condensation of (S)-aspartate-beta-semialdehyde [(S)-ASA] and pyruvate to 4-hydroxy-tetrahydrodipicolinate (HTPA).</text>
</comment>
<evidence type="ECO:0000256" key="5">
    <source>
        <dbReference type="ARBA" id="ARBA00022490"/>
    </source>
</evidence>
<evidence type="ECO:0000256" key="8">
    <source>
        <dbReference type="ARBA" id="ARBA00023154"/>
    </source>
</evidence>
<evidence type="ECO:0000256" key="12">
    <source>
        <dbReference type="HAMAP-Rule" id="MF_00418"/>
    </source>
</evidence>
<dbReference type="Pfam" id="PF00701">
    <property type="entry name" value="DHDPS"/>
    <property type="match status" value="1"/>
</dbReference>
<dbReference type="Proteomes" id="UP000273044">
    <property type="component" value="Chromosome"/>
</dbReference>
<evidence type="ECO:0000256" key="1">
    <source>
        <dbReference type="ARBA" id="ARBA00003294"/>
    </source>
</evidence>
<keyword evidence="5 12" id="KW-0963">Cytoplasm</keyword>
<gene>
    <name evidence="12 16" type="primary">dapA</name>
    <name evidence="16" type="ORF">NCTC12967_01129</name>
</gene>
<comment type="similarity">
    <text evidence="3 12 13">Belongs to the DapA family.</text>
</comment>
<keyword evidence="7 12" id="KW-0220">Diaminopimelate biosynthesis</keyword>
<comment type="subcellular location">
    <subcellularLocation>
        <location evidence="12">Cytoplasm</location>
    </subcellularLocation>
</comment>
<dbReference type="GO" id="GO:0019877">
    <property type="term" value="P:diaminopimelate biosynthetic process"/>
    <property type="evidence" value="ECO:0007669"/>
    <property type="project" value="UniProtKB-UniRule"/>
</dbReference>
<dbReference type="UniPathway" id="UPA00034">
    <property type="reaction ID" value="UER00017"/>
</dbReference>
<dbReference type="PANTHER" id="PTHR12128:SF66">
    <property type="entry name" value="4-HYDROXY-2-OXOGLUTARATE ALDOLASE, MITOCHONDRIAL"/>
    <property type="match status" value="1"/>
</dbReference>
<dbReference type="InterPro" id="IPR002220">
    <property type="entry name" value="DapA-like"/>
</dbReference>